<dbReference type="RefSeq" id="WP_155036930.1">
    <property type="nucleotide sequence ID" value="NZ_JAYMMG010000001.1"/>
</dbReference>
<feature type="transmembrane region" description="Helical" evidence="6">
    <location>
        <begin position="115"/>
        <end position="140"/>
    </location>
</feature>
<feature type="transmembrane region" description="Helical" evidence="6">
    <location>
        <begin position="152"/>
        <end position="175"/>
    </location>
</feature>
<feature type="transmembrane region" description="Helical" evidence="6">
    <location>
        <begin position="42"/>
        <end position="64"/>
    </location>
</feature>
<dbReference type="GO" id="GO:0015171">
    <property type="term" value="F:amino acid transmembrane transporter activity"/>
    <property type="evidence" value="ECO:0007669"/>
    <property type="project" value="TreeGrafter"/>
</dbReference>
<dbReference type="AlphaFoldDB" id="A0A7K1GQ32"/>
<evidence type="ECO:0000256" key="2">
    <source>
        <dbReference type="ARBA" id="ARBA00022475"/>
    </source>
</evidence>
<comment type="subcellular location">
    <subcellularLocation>
        <location evidence="1">Cell membrane</location>
        <topology evidence="1">Multi-pass membrane protein</topology>
    </subcellularLocation>
</comment>
<keyword evidence="2" id="KW-1003">Cell membrane</keyword>
<accession>A0A7K1GQ32</accession>
<evidence type="ECO:0000256" key="1">
    <source>
        <dbReference type="ARBA" id="ARBA00004651"/>
    </source>
</evidence>
<gene>
    <name evidence="7" type="ORF">GJV77_13870</name>
</gene>
<dbReference type="InterPro" id="IPR001123">
    <property type="entry name" value="LeuE-type"/>
</dbReference>
<proteinExistence type="predicted"/>
<feature type="transmembrane region" description="Helical" evidence="6">
    <location>
        <begin position="76"/>
        <end position="94"/>
    </location>
</feature>
<sequence>MGVDGLLLLLYGFVAAVFGVSLPGLLNMTAVKISQQYGYRDAFTYICGALTVIFFQTYIAVFFSRLIDSSPAITEALHEIGLVIFTCLTVYFFFFAKRKEKKKSKEATLKRKNPYLQGLLLASINVFSIPFYVFLSITLATYDYPIFEQLCAILFSIGVVFGSGLMFYVYIYFFKKVTREDAFIIKNINYIIGSITAVISVIAVFKLLR</sequence>
<organism evidence="7 8">
    <name type="scientific">Myroides pelagicus</name>
    <dbReference type="NCBI Taxonomy" id="270914"/>
    <lineage>
        <taxon>Bacteria</taxon>
        <taxon>Pseudomonadati</taxon>
        <taxon>Bacteroidota</taxon>
        <taxon>Flavobacteriia</taxon>
        <taxon>Flavobacteriales</taxon>
        <taxon>Flavobacteriaceae</taxon>
        <taxon>Myroides</taxon>
    </lineage>
</organism>
<reference evidence="7 8" key="1">
    <citation type="journal article" date="2006" name="Int. J. Syst. Evol. Microbiol.">
        <title>Myroides pelagicus sp. nov., isolated from seawater in Thailand.</title>
        <authorList>
            <person name="Yoon J."/>
            <person name="Maneerat S."/>
            <person name="Kawai F."/>
            <person name="Yokota A."/>
        </authorList>
    </citation>
    <scope>NUCLEOTIDE SEQUENCE [LARGE SCALE GENOMIC DNA]</scope>
    <source>
        <strain evidence="7 8">SM1T</strain>
    </source>
</reference>
<feature type="transmembrane region" description="Helical" evidence="6">
    <location>
        <begin position="6"/>
        <end position="30"/>
    </location>
</feature>
<dbReference type="Proteomes" id="UP000488936">
    <property type="component" value="Unassembled WGS sequence"/>
</dbReference>
<keyword evidence="4 6" id="KW-1133">Transmembrane helix</keyword>
<dbReference type="GO" id="GO:0005886">
    <property type="term" value="C:plasma membrane"/>
    <property type="evidence" value="ECO:0007669"/>
    <property type="project" value="UniProtKB-SubCell"/>
</dbReference>
<keyword evidence="3 6" id="KW-0812">Transmembrane</keyword>
<evidence type="ECO:0000256" key="4">
    <source>
        <dbReference type="ARBA" id="ARBA00022989"/>
    </source>
</evidence>
<comment type="caution">
    <text evidence="7">The sequence shown here is derived from an EMBL/GenBank/DDBJ whole genome shotgun (WGS) entry which is preliminary data.</text>
</comment>
<name>A0A7K1GQ32_9FLAO</name>
<evidence type="ECO:0000256" key="3">
    <source>
        <dbReference type="ARBA" id="ARBA00022692"/>
    </source>
</evidence>
<dbReference type="PANTHER" id="PTHR30086">
    <property type="entry name" value="ARGININE EXPORTER PROTEIN ARGO"/>
    <property type="match status" value="1"/>
</dbReference>
<keyword evidence="8" id="KW-1185">Reference proteome</keyword>
<dbReference type="OrthoDB" id="1451945at2"/>
<evidence type="ECO:0000256" key="6">
    <source>
        <dbReference type="SAM" id="Phobius"/>
    </source>
</evidence>
<evidence type="ECO:0000313" key="7">
    <source>
        <dbReference type="EMBL" id="MTH30961.1"/>
    </source>
</evidence>
<dbReference type="PANTHER" id="PTHR30086:SF20">
    <property type="entry name" value="ARGININE EXPORTER PROTEIN ARGO-RELATED"/>
    <property type="match status" value="1"/>
</dbReference>
<dbReference type="EMBL" id="WMJY01000052">
    <property type="protein sequence ID" value="MTH30961.1"/>
    <property type="molecule type" value="Genomic_DNA"/>
</dbReference>
<evidence type="ECO:0000256" key="5">
    <source>
        <dbReference type="ARBA" id="ARBA00023136"/>
    </source>
</evidence>
<evidence type="ECO:0000313" key="8">
    <source>
        <dbReference type="Proteomes" id="UP000488936"/>
    </source>
</evidence>
<keyword evidence="5 6" id="KW-0472">Membrane</keyword>
<feature type="transmembrane region" description="Helical" evidence="6">
    <location>
        <begin position="187"/>
        <end position="208"/>
    </location>
</feature>
<protein>
    <submittedName>
        <fullName evidence="7">Amino acid permease</fullName>
    </submittedName>
</protein>
<dbReference type="Pfam" id="PF01810">
    <property type="entry name" value="LysE"/>
    <property type="match status" value="1"/>
</dbReference>